<feature type="compositionally biased region" description="Basic residues" evidence="7">
    <location>
        <begin position="972"/>
        <end position="982"/>
    </location>
</feature>
<feature type="region of interest" description="Disordered" evidence="7">
    <location>
        <begin position="699"/>
        <end position="814"/>
    </location>
</feature>
<feature type="compositionally biased region" description="Polar residues" evidence="7">
    <location>
        <begin position="604"/>
        <end position="617"/>
    </location>
</feature>
<dbReference type="PANTHER" id="PTHR20939:SF11">
    <property type="entry name" value="LD12265P"/>
    <property type="match status" value="1"/>
</dbReference>
<evidence type="ECO:0000256" key="1">
    <source>
        <dbReference type="ARBA" id="ARBA00004469"/>
    </source>
</evidence>
<evidence type="ECO:0000256" key="6">
    <source>
        <dbReference type="ARBA" id="ARBA00023136"/>
    </source>
</evidence>
<feature type="region of interest" description="Disordered" evidence="7">
    <location>
        <begin position="833"/>
        <end position="877"/>
    </location>
</feature>
<feature type="compositionally biased region" description="Basic and acidic residues" evidence="7">
    <location>
        <begin position="766"/>
        <end position="789"/>
    </location>
</feature>
<dbReference type="InterPro" id="IPR039937">
    <property type="entry name" value="SNX20/SNX21"/>
</dbReference>
<feature type="region of interest" description="Disordered" evidence="7">
    <location>
        <begin position="1069"/>
        <end position="1123"/>
    </location>
</feature>
<proteinExistence type="predicted"/>
<accession>B9F7D7</accession>
<evidence type="ECO:0000256" key="5">
    <source>
        <dbReference type="ARBA" id="ARBA00023121"/>
    </source>
</evidence>
<name>B9F7D7_ORYSJ</name>
<evidence type="ECO:0000256" key="4">
    <source>
        <dbReference type="ARBA" id="ARBA00022927"/>
    </source>
</evidence>
<keyword evidence="3" id="KW-0967">Endosome</keyword>
<dbReference type="HOGENOM" id="CLU_587420_0_0_1"/>
<gene>
    <name evidence="8" type="ORF">OsJ_10381</name>
</gene>
<feature type="compositionally biased region" description="Polar residues" evidence="7">
    <location>
        <begin position="114"/>
        <end position="128"/>
    </location>
</feature>
<reference evidence="8" key="2">
    <citation type="submission" date="2008-12" db="EMBL/GenBank/DDBJ databases">
        <title>Improved gene annotation of the rice (Oryza sativa) genomes.</title>
        <authorList>
            <person name="Wang J."/>
            <person name="Li R."/>
            <person name="Fan W."/>
            <person name="Huang Q."/>
            <person name="Zhang J."/>
            <person name="Zhou Y."/>
            <person name="Hu Y."/>
            <person name="Zi S."/>
            <person name="Li J."/>
            <person name="Ni P."/>
            <person name="Zheng H."/>
            <person name="Zhang Y."/>
            <person name="Zhao M."/>
            <person name="Hao Q."/>
            <person name="McDermott J."/>
            <person name="Samudrala R."/>
            <person name="Kristiansen K."/>
            <person name="Wong G.K.-S."/>
        </authorList>
    </citation>
    <scope>NUCLEOTIDE SEQUENCE</scope>
</reference>
<feature type="region of interest" description="Disordered" evidence="7">
    <location>
        <begin position="111"/>
        <end position="134"/>
    </location>
</feature>
<feature type="compositionally biased region" description="Basic and acidic residues" evidence="7">
    <location>
        <begin position="797"/>
        <end position="808"/>
    </location>
</feature>
<organism evidence="8">
    <name type="scientific">Oryza sativa subsp. japonica</name>
    <name type="common">Rice</name>
    <dbReference type="NCBI Taxonomy" id="39947"/>
    <lineage>
        <taxon>Eukaryota</taxon>
        <taxon>Viridiplantae</taxon>
        <taxon>Streptophyta</taxon>
        <taxon>Embryophyta</taxon>
        <taxon>Tracheophyta</taxon>
        <taxon>Spermatophyta</taxon>
        <taxon>Magnoliopsida</taxon>
        <taxon>Liliopsida</taxon>
        <taxon>Poales</taxon>
        <taxon>Poaceae</taxon>
        <taxon>BOP clade</taxon>
        <taxon>Oryzoideae</taxon>
        <taxon>Oryzeae</taxon>
        <taxon>Oryzinae</taxon>
        <taxon>Oryza</taxon>
        <taxon>Oryza sativa</taxon>
    </lineage>
</organism>
<feature type="compositionally biased region" description="Basic and acidic residues" evidence="7">
    <location>
        <begin position="833"/>
        <end position="858"/>
    </location>
</feature>
<feature type="region of interest" description="Disordered" evidence="7">
    <location>
        <begin position="36"/>
        <end position="55"/>
    </location>
</feature>
<comment type="subcellular location">
    <subcellularLocation>
        <location evidence="1">Early endosome membrane</location>
        <topology evidence="1">Peripheral membrane protein</topology>
        <orientation evidence="1">Cytoplasmic side</orientation>
    </subcellularLocation>
</comment>
<evidence type="ECO:0000313" key="8">
    <source>
        <dbReference type="EMBL" id="EEE58817.1"/>
    </source>
</evidence>
<keyword evidence="2" id="KW-0813">Transport</keyword>
<dbReference type="GO" id="GO:0008289">
    <property type="term" value="F:lipid binding"/>
    <property type="evidence" value="ECO:0007669"/>
    <property type="project" value="UniProtKB-KW"/>
</dbReference>
<feature type="region of interest" description="Disordered" evidence="7">
    <location>
        <begin position="964"/>
        <end position="990"/>
    </location>
</feature>
<feature type="region of interest" description="Disordered" evidence="7">
    <location>
        <begin position="573"/>
        <end position="628"/>
    </location>
</feature>
<dbReference type="Proteomes" id="UP000007752">
    <property type="component" value="Chromosome 3"/>
</dbReference>
<dbReference type="GO" id="GO:0031901">
    <property type="term" value="C:early endosome membrane"/>
    <property type="evidence" value="ECO:0007669"/>
    <property type="project" value="UniProtKB-SubCell"/>
</dbReference>
<keyword evidence="5" id="KW-0446">Lipid-binding</keyword>
<dbReference type="PANTHER" id="PTHR20939">
    <property type="entry name" value="SORTING NEXIN 20, 21"/>
    <property type="match status" value="1"/>
</dbReference>
<reference evidence="8" key="1">
    <citation type="journal article" date="2005" name="PLoS Biol.">
        <title>The genomes of Oryza sativa: a history of duplications.</title>
        <authorList>
            <person name="Yu J."/>
            <person name="Wang J."/>
            <person name="Lin W."/>
            <person name="Li S."/>
            <person name="Li H."/>
            <person name="Zhou J."/>
            <person name="Ni P."/>
            <person name="Dong W."/>
            <person name="Hu S."/>
            <person name="Zeng C."/>
            <person name="Zhang J."/>
            <person name="Zhang Y."/>
            <person name="Li R."/>
            <person name="Xu Z."/>
            <person name="Li S."/>
            <person name="Li X."/>
            <person name="Zheng H."/>
            <person name="Cong L."/>
            <person name="Lin L."/>
            <person name="Yin J."/>
            <person name="Geng J."/>
            <person name="Li G."/>
            <person name="Shi J."/>
            <person name="Liu J."/>
            <person name="Lv H."/>
            <person name="Li J."/>
            <person name="Wang J."/>
            <person name="Deng Y."/>
            <person name="Ran L."/>
            <person name="Shi X."/>
            <person name="Wang X."/>
            <person name="Wu Q."/>
            <person name="Li C."/>
            <person name="Ren X."/>
            <person name="Wang J."/>
            <person name="Wang X."/>
            <person name="Li D."/>
            <person name="Liu D."/>
            <person name="Zhang X."/>
            <person name="Ji Z."/>
            <person name="Zhao W."/>
            <person name="Sun Y."/>
            <person name="Zhang Z."/>
            <person name="Bao J."/>
            <person name="Han Y."/>
            <person name="Dong L."/>
            <person name="Ji J."/>
            <person name="Chen P."/>
            <person name="Wu S."/>
            <person name="Liu J."/>
            <person name="Xiao Y."/>
            <person name="Bu D."/>
            <person name="Tan J."/>
            <person name="Yang L."/>
            <person name="Ye C."/>
            <person name="Zhang J."/>
            <person name="Xu J."/>
            <person name="Zhou Y."/>
            <person name="Yu Y."/>
            <person name="Zhang B."/>
            <person name="Zhuang S."/>
            <person name="Wei H."/>
            <person name="Liu B."/>
            <person name="Lei M."/>
            <person name="Yu H."/>
            <person name="Li Y."/>
            <person name="Xu H."/>
            <person name="Wei S."/>
            <person name="He X."/>
            <person name="Fang L."/>
            <person name="Zhang Z."/>
            <person name="Zhang Y."/>
            <person name="Huang X."/>
            <person name="Su Z."/>
            <person name="Tong W."/>
            <person name="Li J."/>
            <person name="Tong Z."/>
            <person name="Li S."/>
            <person name="Ye J."/>
            <person name="Wang L."/>
            <person name="Fang L."/>
            <person name="Lei T."/>
            <person name="Chen C."/>
            <person name="Chen H."/>
            <person name="Xu Z."/>
            <person name="Li H."/>
            <person name="Huang H."/>
            <person name="Zhang F."/>
            <person name="Xu H."/>
            <person name="Li N."/>
            <person name="Zhao C."/>
            <person name="Li S."/>
            <person name="Dong L."/>
            <person name="Huang Y."/>
            <person name="Li L."/>
            <person name="Xi Y."/>
            <person name="Qi Q."/>
            <person name="Li W."/>
            <person name="Zhang B."/>
            <person name="Hu W."/>
            <person name="Zhang Y."/>
            <person name="Tian X."/>
            <person name="Jiao Y."/>
            <person name="Liang X."/>
            <person name="Jin J."/>
            <person name="Gao L."/>
            <person name="Zheng W."/>
            <person name="Hao B."/>
            <person name="Liu S."/>
            <person name="Wang W."/>
            <person name="Yuan L."/>
            <person name="Cao M."/>
            <person name="McDermott J."/>
            <person name="Samudrala R."/>
            <person name="Wang J."/>
            <person name="Wong G.K."/>
            <person name="Yang H."/>
        </authorList>
    </citation>
    <scope>NUCLEOTIDE SEQUENCE [LARGE SCALE GENOMIC DNA]</scope>
</reference>
<evidence type="ECO:0000256" key="2">
    <source>
        <dbReference type="ARBA" id="ARBA00022448"/>
    </source>
</evidence>
<feature type="region of interest" description="Disordered" evidence="7">
    <location>
        <begin position="338"/>
        <end position="393"/>
    </location>
</feature>
<dbReference type="GO" id="GO:0015031">
    <property type="term" value="P:protein transport"/>
    <property type="evidence" value="ECO:0007669"/>
    <property type="project" value="UniProtKB-KW"/>
</dbReference>
<feature type="region of interest" description="Disordered" evidence="7">
    <location>
        <begin position="157"/>
        <end position="200"/>
    </location>
</feature>
<keyword evidence="6" id="KW-0472">Membrane</keyword>
<protein>
    <submittedName>
        <fullName evidence="8">Uncharacterized protein</fullName>
    </submittedName>
</protein>
<keyword evidence="4" id="KW-0653">Protein transport</keyword>
<feature type="compositionally biased region" description="Basic and acidic residues" evidence="7">
    <location>
        <begin position="363"/>
        <end position="391"/>
    </location>
</feature>
<dbReference type="AlphaFoldDB" id="B9F7D7"/>
<evidence type="ECO:0000256" key="3">
    <source>
        <dbReference type="ARBA" id="ARBA00022753"/>
    </source>
</evidence>
<dbReference type="EMBL" id="CM000140">
    <property type="protein sequence ID" value="EEE58817.1"/>
    <property type="molecule type" value="Genomic_DNA"/>
</dbReference>
<sequence>MSVAKKEEVCSHRLGPRLDEPAVGVPIKKRPVLLSDRLLPSGMPPSMRPSSPATGMAVSVAEAGCSKDTFLNRSVSEETSAITKGNGMFNPQDQRHAKRSFIQSLTEKKGLSLDGSSGIPSRIESGTGNVAPVDDTQSQKFLSLGLRSASRLNGKINSSSNVKEEKVDQGLSSFPSADFQKDAGATNEPKSSSDSSFGRLPNLDLNVPLDPHDLAESLPIVQDSSNILYHETVQLQKAHVPPVPPVSTVSNGLHRNIASTLNLSNAYGLSNKRGAADVTLDLQLKPPARPELGINWKGLAPVPGLSLSLSSKHVEESENNAGLNLSLFGKHINESENNAPNVAVRSEPTVSAKKITREVGIPRTDKSPVEEKEPEEQSQRHVQNDVEKEQPLESQSVGLANNRAEIEKPNGAHQVPGKAALDLNSGIFPNVATANVPLSTERLRDAIRTEAMHADHEVKKSIKCEETTAAIPSPATASVSSRCSPLMATKQLPLGDRDASRAGLRVSASQPSLPTEPACCNPDEANVDCKPTMSHVNSRNAVEVCGSLQSSSNPIPEPSISNSRNRFGFDGMSQGSAEMDCSEDDDNIVSHLSTTNKPHGGTLGNNQTSDSMGSGRNLQKEHDSNTHQNCSFVTNKIDMQGISDDKRINVKDGVFPHSCQNSHQSGNVVNEESKNKQLLGSDKNTPMNNNDSTIRVKTITGSSTADTRRLSSLETSTSPKIESIMEPYKESGSCLEKSTTPKIKSKGCQSPLGEDSHPDGASSSQLHDECGMVKSASERSECDKSKPDSCRTTSVQNERDGQVDDPHWRGMGHPYVNVNRNETWERLMQSKREKNKGEYHGGRHAPDTFNQRRPDYRYGGRGVGSRGNPRNFRGPRMNESELYFDDEPMARRRRPFEDYLGHMQRIPHRRHRSSPMNNQLQGGLMRDMDIDGFSGRDVPDPRLLAHEHMEDLSDDMMEERSPPLIRTDRPYLPHRHHTRRHGSPFDRIEHDDRGMQRNMRRCGMHHGGVEGDSFEPHLHPAQLAELHAKAELTERRKFGERRGHHLRPFEGSPDDDEVILSYGADGDMDFAEGGSGGLPPGELDGRFRRHMGRDEEEEDHMCHGPHGWRDGSSNGSRAKRRRY</sequence>
<evidence type="ECO:0000256" key="7">
    <source>
        <dbReference type="SAM" id="MobiDB-lite"/>
    </source>
</evidence>